<dbReference type="InterPro" id="IPR011001">
    <property type="entry name" value="Saposin-like"/>
</dbReference>
<evidence type="ECO:0000256" key="13">
    <source>
        <dbReference type="PIRSR" id="PIRSR000948-1"/>
    </source>
</evidence>
<keyword evidence="5 15" id="KW-0732">Signal</keyword>
<accession>A0AAN7ZXV0</accession>
<evidence type="ECO:0000256" key="5">
    <source>
        <dbReference type="ARBA" id="ARBA00022729"/>
    </source>
</evidence>
<evidence type="ECO:0000259" key="16">
    <source>
        <dbReference type="PROSITE" id="PS50015"/>
    </source>
</evidence>
<dbReference type="PIRSF" id="PIRSF000948">
    <property type="entry name" value="Sphingomy_PDE"/>
    <property type="match status" value="1"/>
</dbReference>
<evidence type="ECO:0000256" key="14">
    <source>
        <dbReference type="PIRSR" id="PIRSR000948-2"/>
    </source>
</evidence>
<evidence type="ECO:0000256" key="6">
    <source>
        <dbReference type="ARBA" id="ARBA00022801"/>
    </source>
</evidence>
<feature type="disulfide bond" evidence="14">
    <location>
        <begin position="92"/>
        <end position="103"/>
    </location>
</feature>
<evidence type="ECO:0000256" key="9">
    <source>
        <dbReference type="ARBA" id="ARBA00023180"/>
    </source>
</evidence>
<feature type="binding site" evidence="13">
    <location>
        <position position="246"/>
    </location>
    <ligand>
        <name>Zn(2+)</name>
        <dbReference type="ChEBI" id="CHEBI:29105"/>
        <label>2</label>
    </ligand>
</feature>
<feature type="domain" description="Saposin B-type" evidence="16">
    <location>
        <begin position="57"/>
        <end position="143"/>
    </location>
</feature>
<evidence type="ECO:0000256" key="10">
    <source>
        <dbReference type="ARBA" id="ARBA00023295"/>
    </source>
</evidence>
<evidence type="ECO:0000256" key="4">
    <source>
        <dbReference type="ARBA" id="ARBA00022723"/>
    </source>
</evidence>
<dbReference type="GO" id="GO:0005615">
    <property type="term" value="C:extracellular space"/>
    <property type="evidence" value="ECO:0007669"/>
    <property type="project" value="TreeGrafter"/>
</dbReference>
<dbReference type="InterPro" id="IPR011160">
    <property type="entry name" value="Sphingomy_PDE"/>
</dbReference>
<feature type="binding site" evidence="13">
    <location>
        <position position="246"/>
    </location>
    <ligand>
        <name>Zn(2+)</name>
        <dbReference type="ChEBI" id="CHEBI:29105"/>
        <label>1</label>
    </ligand>
</feature>
<evidence type="ECO:0000256" key="11">
    <source>
        <dbReference type="ARBA" id="ARBA00047268"/>
    </source>
</evidence>
<keyword evidence="9" id="KW-0325">Glycoprotein</keyword>
<feature type="binding site" evidence="13">
    <location>
        <position position="430"/>
    </location>
    <ligand>
        <name>Zn(2+)</name>
        <dbReference type="ChEBI" id="CHEBI:29105"/>
        <label>1</label>
    </ligand>
</feature>
<evidence type="ECO:0000313" key="17">
    <source>
        <dbReference type="EMBL" id="KAK5650976.1"/>
    </source>
</evidence>
<dbReference type="InterPro" id="IPR008139">
    <property type="entry name" value="SaposinB_dom"/>
</dbReference>
<feature type="disulfide bond" evidence="14">
    <location>
        <begin position="190"/>
        <end position="195"/>
    </location>
</feature>
<keyword evidence="6 12" id="KW-0378">Hydrolase</keyword>
<keyword evidence="8 14" id="KW-1015">Disulfide bond</keyword>
<dbReference type="SUPFAM" id="SSF47862">
    <property type="entry name" value="Saposin"/>
    <property type="match status" value="1"/>
</dbReference>
<comment type="subcellular location">
    <subcellularLocation>
        <location evidence="1">Secreted</location>
    </subcellularLocation>
</comment>
<evidence type="ECO:0000256" key="1">
    <source>
        <dbReference type="ARBA" id="ARBA00004613"/>
    </source>
</evidence>
<dbReference type="GO" id="GO:0046872">
    <property type="term" value="F:metal ion binding"/>
    <property type="evidence" value="ECO:0007669"/>
    <property type="project" value="UniProtKB-KW"/>
</dbReference>
<dbReference type="GO" id="GO:0061750">
    <property type="term" value="F:acid sphingomyelin phosphodiesterase activity"/>
    <property type="evidence" value="ECO:0007669"/>
    <property type="project" value="TreeGrafter"/>
</dbReference>
<dbReference type="GO" id="GO:0016020">
    <property type="term" value="C:membrane"/>
    <property type="evidence" value="ECO:0007669"/>
    <property type="project" value="GOC"/>
</dbReference>
<evidence type="ECO:0000313" key="18">
    <source>
        <dbReference type="Proteomes" id="UP001329430"/>
    </source>
</evidence>
<dbReference type="Gene3D" id="1.10.225.10">
    <property type="entry name" value="Saposin-like"/>
    <property type="match status" value="1"/>
</dbReference>
<name>A0AAN7ZXV0_9COLE</name>
<keyword evidence="7 13" id="KW-0862">Zinc</keyword>
<comment type="function">
    <text evidence="12">Converts sphingomyelin to ceramide.</text>
</comment>
<dbReference type="AlphaFoldDB" id="A0AAN7ZXV0"/>
<dbReference type="EC" id="3.1.4.12" evidence="12"/>
<comment type="catalytic activity">
    <reaction evidence="11">
        <text>a sphingomyelin + H2O = phosphocholine + an N-acylsphing-4-enine + H(+)</text>
        <dbReference type="Rhea" id="RHEA:19253"/>
        <dbReference type="ChEBI" id="CHEBI:15377"/>
        <dbReference type="ChEBI" id="CHEBI:15378"/>
        <dbReference type="ChEBI" id="CHEBI:17636"/>
        <dbReference type="ChEBI" id="CHEBI:52639"/>
        <dbReference type="ChEBI" id="CHEBI:295975"/>
        <dbReference type="EC" id="3.1.4.12"/>
    </reaction>
    <physiologicalReaction direction="left-to-right" evidence="11">
        <dbReference type="Rhea" id="RHEA:19254"/>
    </physiologicalReaction>
</comment>
<reference evidence="17 18" key="1">
    <citation type="journal article" date="2024" name="Insects">
        <title>An Improved Chromosome-Level Genome Assembly of the Firefly Pyrocoelia pectoralis.</title>
        <authorList>
            <person name="Fu X."/>
            <person name="Meyer-Rochow V.B."/>
            <person name="Ballantyne L."/>
            <person name="Zhu X."/>
        </authorList>
    </citation>
    <scope>NUCLEOTIDE SEQUENCE [LARGE SCALE GENOMIC DNA]</scope>
    <source>
        <strain evidence="17">XCY_ONT2</strain>
    </source>
</reference>
<dbReference type="Gene3D" id="3.60.21.10">
    <property type="match status" value="1"/>
</dbReference>
<feature type="binding site" evidence="13">
    <location>
        <position position="177"/>
    </location>
    <ligand>
        <name>Zn(2+)</name>
        <dbReference type="ChEBI" id="CHEBI:29105"/>
        <label>1</label>
    </ligand>
</feature>
<dbReference type="PROSITE" id="PS50015">
    <property type="entry name" value="SAP_B"/>
    <property type="match status" value="1"/>
</dbReference>
<dbReference type="GO" id="GO:0005764">
    <property type="term" value="C:lysosome"/>
    <property type="evidence" value="ECO:0007669"/>
    <property type="project" value="TreeGrafter"/>
</dbReference>
<dbReference type="EMBL" id="JAVRBK010000001">
    <property type="protein sequence ID" value="KAK5650976.1"/>
    <property type="molecule type" value="Genomic_DNA"/>
</dbReference>
<feature type="binding site" evidence="13">
    <location>
        <position position="394"/>
    </location>
    <ligand>
        <name>Zn(2+)</name>
        <dbReference type="ChEBI" id="CHEBI:29105"/>
        <label>2</label>
    </ligand>
</feature>
<feature type="disulfide bond" evidence="14">
    <location>
        <begin position="354"/>
        <end position="402"/>
    </location>
</feature>
<dbReference type="InterPro" id="IPR004843">
    <property type="entry name" value="Calcineurin-like_PHP"/>
</dbReference>
<dbReference type="PANTHER" id="PTHR10340:SF29">
    <property type="entry name" value="SPHINGOMYELIN PHOSPHODIESTERASE"/>
    <property type="match status" value="1"/>
</dbReference>
<keyword evidence="4 13" id="KW-0479">Metal-binding</keyword>
<comment type="caution">
    <text evidence="17">The sequence shown here is derived from an EMBL/GenBank/DDBJ whole genome shotgun (WGS) entry which is preliminary data.</text>
</comment>
<evidence type="ECO:0000256" key="3">
    <source>
        <dbReference type="ARBA" id="ARBA00022525"/>
    </source>
</evidence>
<dbReference type="SUPFAM" id="SSF56300">
    <property type="entry name" value="Metallo-dependent phosphatases"/>
    <property type="match status" value="1"/>
</dbReference>
<keyword evidence="3" id="KW-0964">Secreted</keyword>
<sequence length="581" mass="67247">MKNIIALYFLFAYLIGHEKCLDLQDEIVSYINGGVKTENLQDKIKEFYYAISSTEKDQWSCNMCRLIANRGIFLQKSHNDKKQIRKFASDMCDLFLPQVVVECNRYVDNLIESWMYIVNNKPDITAESVCRIRLQDKHCFVDSEVSWQIEIPNGSSKPLPLANDEIQYKILHLTDIHYDPLYNVGANAVCNDVLCCETISGEPKTPRQAAGYWGDTHVCDMPWHSVENLIEQVKQQNFNWVYLTGDLIGHQIGATSPSKNVNVIKKIMAIIRTTLKNIPIYPILGNHEPHPADAFSPESVKKKDVSTQWLFNAVAEEWDYWLDNDAKATIRKGGYYTVLVRPGLRIIGLNSNVCFTNNIWLLYEEEDPFNQLQWLANTLLKAENNHEAVHILSHVPSGEPTCLKKWNDIYKQIVERFHKTITAQFNGHTHADGVKVYYNSKKSDEVINVAFNGGSFTTFVGNNPNYKIYDIQGSHGHVSDYQVWIYDLLDANKSREKPKWFQLYSFRDAFEIENLNEQGFNELIKKLGSNKKMLETYRRFRSRNGTASLKDCDVKCLREVFCDITQTEYQESDQCKWFKIR</sequence>
<organism evidence="17 18">
    <name type="scientific">Pyrocoelia pectoralis</name>
    <dbReference type="NCBI Taxonomy" id="417401"/>
    <lineage>
        <taxon>Eukaryota</taxon>
        <taxon>Metazoa</taxon>
        <taxon>Ecdysozoa</taxon>
        <taxon>Arthropoda</taxon>
        <taxon>Hexapoda</taxon>
        <taxon>Insecta</taxon>
        <taxon>Pterygota</taxon>
        <taxon>Neoptera</taxon>
        <taxon>Endopterygota</taxon>
        <taxon>Coleoptera</taxon>
        <taxon>Polyphaga</taxon>
        <taxon>Elateriformia</taxon>
        <taxon>Elateroidea</taxon>
        <taxon>Lampyridae</taxon>
        <taxon>Lampyrinae</taxon>
        <taxon>Pyrocoelia</taxon>
    </lineage>
</organism>
<keyword evidence="10 12" id="KW-0326">Glycosidase</keyword>
<gene>
    <name evidence="17" type="ORF">RI129_002005</name>
</gene>
<feature type="signal peptide" evidence="15">
    <location>
        <begin position="1"/>
        <end position="20"/>
    </location>
</feature>
<feature type="chain" id="PRO_5042976932" description="Sphingomyelin phosphodiesterase" evidence="15">
    <location>
        <begin position="21"/>
        <end position="581"/>
    </location>
</feature>
<dbReference type="InterPro" id="IPR029052">
    <property type="entry name" value="Metallo-depent_PP-like"/>
</dbReference>
<feature type="binding site" evidence="13">
    <location>
        <position position="175"/>
    </location>
    <ligand>
        <name>Zn(2+)</name>
        <dbReference type="ChEBI" id="CHEBI:29105"/>
        <label>1</label>
    </ligand>
</feature>
<feature type="binding site" evidence="13">
    <location>
        <position position="428"/>
    </location>
    <ligand>
        <name>Zn(2+)</name>
        <dbReference type="ChEBI" id="CHEBI:29105"/>
        <label>2</label>
    </ligand>
</feature>
<dbReference type="GO" id="GO:0046513">
    <property type="term" value="P:ceramide biosynthetic process"/>
    <property type="evidence" value="ECO:0007669"/>
    <property type="project" value="TreeGrafter"/>
</dbReference>
<feature type="disulfide bond" evidence="14">
    <location>
        <begin position="552"/>
        <end position="556"/>
    </location>
</feature>
<evidence type="ECO:0000256" key="8">
    <source>
        <dbReference type="ARBA" id="ARBA00023157"/>
    </source>
</evidence>
<dbReference type="CDD" id="cd00842">
    <property type="entry name" value="MPP_ASMase"/>
    <property type="match status" value="1"/>
</dbReference>
<evidence type="ECO:0000256" key="7">
    <source>
        <dbReference type="ARBA" id="ARBA00022833"/>
    </source>
</evidence>
<feature type="binding site" evidence="13">
    <location>
        <position position="286"/>
    </location>
    <ligand>
        <name>Zn(2+)</name>
        <dbReference type="ChEBI" id="CHEBI:29105"/>
        <label>2</label>
    </ligand>
</feature>
<dbReference type="PANTHER" id="PTHR10340">
    <property type="entry name" value="SPHINGOMYELIN PHOSPHODIESTERASE"/>
    <property type="match status" value="1"/>
</dbReference>
<feature type="disulfide bond" evidence="14">
    <location>
        <begin position="196"/>
        <end position="219"/>
    </location>
</feature>
<evidence type="ECO:0000256" key="15">
    <source>
        <dbReference type="SAM" id="SignalP"/>
    </source>
</evidence>
<dbReference type="InterPro" id="IPR041805">
    <property type="entry name" value="ASMase/PPN1_MPP"/>
</dbReference>
<comment type="similarity">
    <text evidence="2 12">Belongs to the acid sphingomyelinase family.</text>
</comment>
<dbReference type="GO" id="GO:0006685">
    <property type="term" value="P:sphingomyelin catabolic process"/>
    <property type="evidence" value="ECO:0007669"/>
    <property type="project" value="UniProtKB-UniRule"/>
</dbReference>
<dbReference type="Proteomes" id="UP001329430">
    <property type="component" value="Chromosome 1"/>
</dbReference>
<dbReference type="GO" id="GO:0016798">
    <property type="term" value="F:hydrolase activity, acting on glycosyl bonds"/>
    <property type="evidence" value="ECO:0007669"/>
    <property type="project" value="UniProtKB-KW"/>
</dbReference>
<keyword evidence="18" id="KW-1185">Reference proteome</keyword>
<evidence type="ECO:0000256" key="2">
    <source>
        <dbReference type="ARBA" id="ARBA00008234"/>
    </source>
</evidence>
<comment type="cofactor">
    <cofactor evidence="13">
        <name>Zn(2+)</name>
        <dbReference type="ChEBI" id="CHEBI:29105"/>
    </cofactor>
    <text evidence="13">Binds 2 Zn(2+) ions per subunit.</text>
</comment>
<protein>
    <recommendedName>
        <fullName evidence="12">Sphingomyelin phosphodiesterase</fullName>
        <ecNumber evidence="12">3.1.4.12</ecNumber>
    </recommendedName>
</protein>
<evidence type="ECO:0000256" key="12">
    <source>
        <dbReference type="PIRNR" id="PIRNR000948"/>
    </source>
</evidence>
<proteinExistence type="inferred from homology"/>
<dbReference type="Pfam" id="PF00149">
    <property type="entry name" value="Metallophos"/>
    <property type="match status" value="1"/>
</dbReference>